<dbReference type="InterPro" id="IPR050983">
    <property type="entry name" value="GST_Omega/HSP26"/>
</dbReference>
<dbReference type="CDD" id="cd00570">
    <property type="entry name" value="GST_N_family"/>
    <property type="match status" value="1"/>
</dbReference>
<dbReference type="CDD" id="cd00299">
    <property type="entry name" value="GST_C_family"/>
    <property type="match status" value="1"/>
</dbReference>
<dbReference type="PANTHER" id="PTHR43968">
    <property type="match status" value="1"/>
</dbReference>
<feature type="domain" description="GST N-terminal" evidence="3">
    <location>
        <begin position="395"/>
        <end position="475"/>
    </location>
</feature>
<evidence type="ECO:0000256" key="1">
    <source>
        <dbReference type="ARBA" id="ARBA00007409"/>
    </source>
</evidence>
<accession>A0AAN6PGH6</accession>
<dbReference type="SUPFAM" id="SSF52833">
    <property type="entry name" value="Thioredoxin-like"/>
    <property type="match status" value="1"/>
</dbReference>
<dbReference type="Gene3D" id="1.20.1050.10">
    <property type="match status" value="1"/>
</dbReference>
<dbReference type="SFLD" id="SFLDG00358">
    <property type="entry name" value="Main_(cytGST)"/>
    <property type="match status" value="1"/>
</dbReference>
<evidence type="ECO:0000313" key="5">
    <source>
        <dbReference type="Proteomes" id="UP001303115"/>
    </source>
</evidence>
<feature type="region of interest" description="Disordered" evidence="2">
    <location>
        <begin position="99"/>
        <end position="190"/>
    </location>
</feature>
<feature type="region of interest" description="Disordered" evidence="2">
    <location>
        <begin position="1"/>
        <end position="23"/>
    </location>
</feature>
<evidence type="ECO:0000256" key="2">
    <source>
        <dbReference type="SAM" id="MobiDB-lite"/>
    </source>
</evidence>
<comment type="similarity">
    <text evidence="1">Belongs to the GST superfamily.</text>
</comment>
<feature type="region of interest" description="Disordered" evidence="2">
    <location>
        <begin position="36"/>
        <end position="60"/>
    </location>
</feature>
<feature type="region of interest" description="Disordered" evidence="2">
    <location>
        <begin position="326"/>
        <end position="387"/>
    </location>
</feature>
<protein>
    <submittedName>
        <fullName evidence="4">Glutathione S-transferase U1</fullName>
    </submittedName>
</protein>
<proteinExistence type="inferred from homology"/>
<dbReference type="InterPro" id="IPR040079">
    <property type="entry name" value="Glutathione_S-Trfase"/>
</dbReference>
<dbReference type="SUPFAM" id="SSF47616">
    <property type="entry name" value="GST C-terminal domain-like"/>
    <property type="match status" value="1"/>
</dbReference>
<dbReference type="EMBL" id="MU854375">
    <property type="protein sequence ID" value="KAK4040533.1"/>
    <property type="molecule type" value="Genomic_DNA"/>
</dbReference>
<dbReference type="GO" id="GO:0005737">
    <property type="term" value="C:cytoplasm"/>
    <property type="evidence" value="ECO:0007669"/>
    <property type="project" value="TreeGrafter"/>
</dbReference>
<keyword evidence="5" id="KW-1185">Reference proteome</keyword>
<dbReference type="Proteomes" id="UP001303115">
    <property type="component" value="Unassembled WGS sequence"/>
</dbReference>
<dbReference type="InterPro" id="IPR004045">
    <property type="entry name" value="Glutathione_S-Trfase_N"/>
</dbReference>
<feature type="compositionally biased region" description="Polar residues" evidence="2">
    <location>
        <begin position="120"/>
        <end position="135"/>
    </location>
</feature>
<evidence type="ECO:0000259" key="3">
    <source>
        <dbReference type="PROSITE" id="PS50404"/>
    </source>
</evidence>
<dbReference type="PROSITE" id="PS50404">
    <property type="entry name" value="GST_NTER"/>
    <property type="match status" value="1"/>
</dbReference>
<dbReference type="InterPro" id="IPR036249">
    <property type="entry name" value="Thioredoxin-like_sf"/>
</dbReference>
<reference evidence="5" key="1">
    <citation type="journal article" date="2023" name="Mol. Phylogenet. Evol.">
        <title>Genome-scale phylogeny and comparative genomics of the fungal order Sordariales.</title>
        <authorList>
            <person name="Hensen N."/>
            <person name="Bonometti L."/>
            <person name="Westerberg I."/>
            <person name="Brannstrom I.O."/>
            <person name="Guillou S."/>
            <person name="Cros-Aarteil S."/>
            <person name="Calhoun S."/>
            <person name="Haridas S."/>
            <person name="Kuo A."/>
            <person name="Mondo S."/>
            <person name="Pangilinan J."/>
            <person name="Riley R."/>
            <person name="LaButti K."/>
            <person name="Andreopoulos B."/>
            <person name="Lipzen A."/>
            <person name="Chen C."/>
            <person name="Yan M."/>
            <person name="Daum C."/>
            <person name="Ng V."/>
            <person name="Clum A."/>
            <person name="Steindorff A."/>
            <person name="Ohm R.A."/>
            <person name="Martin F."/>
            <person name="Silar P."/>
            <person name="Natvig D.O."/>
            <person name="Lalanne C."/>
            <person name="Gautier V."/>
            <person name="Ament-Velasquez S.L."/>
            <person name="Kruys A."/>
            <person name="Hutchinson M.I."/>
            <person name="Powell A.J."/>
            <person name="Barry K."/>
            <person name="Miller A.N."/>
            <person name="Grigoriev I.V."/>
            <person name="Debuchy R."/>
            <person name="Gladieux P."/>
            <person name="Hiltunen Thoren M."/>
            <person name="Johannesson H."/>
        </authorList>
    </citation>
    <scope>NUCLEOTIDE SEQUENCE [LARGE SCALE GENOMIC DNA]</scope>
    <source>
        <strain evidence="5">CBS 284.82</strain>
    </source>
</reference>
<dbReference type="SFLD" id="SFLDS00019">
    <property type="entry name" value="Glutathione_Transferase_(cytos"/>
    <property type="match status" value="1"/>
</dbReference>
<comment type="caution">
    <text evidence="4">The sequence shown here is derived from an EMBL/GenBank/DDBJ whole genome shotgun (WGS) entry which is preliminary data.</text>
</comment>
<dbReference type="Pfam" id="PF13409">
    <property type="entry name" value="GST_N_2"/>
    <property type="match status" value="1"/>
</dbReference>
<sequence length="615" mass="68382">MDHPAFSQAPPGPPHPTTHVRLQPLSFTPDHHTRFREAEDSHRLSPLNVPGAGSASSTPTFHSPGFFNGFPSPYVGPPPGSAATDSHAFSAIDPLPAAEPRRTQQQQQQSSRRLPRQRQAYGSQVLSPGTASNDTALPPLSQFGILPPSRARVRAVAEVPRSESADLATTDSAHGSGSLGPARGGQSPVNIVEKPPKLDLWRQKLFDLEEPVILTNEEYDTYFPWVDNVYSHRASQLPSKRKGLVTRYFDCRLKGRPPGTAKSEDPNKKKRKRTVRPRDLCDVKIKITEYPAGSAADLVTARDAIGLDSKVVAEAVERMRDQPFRVIQRNGTNGDSDGGLATHKHDLQKSDEIKKSTPLRQLAEREKEAKRNQKPSPWKPRGNAAATAKDHGKDASIKFYSACFCPFSQRVWIALEAKGLEYQYCETYPLRKPKPIPLLEANPRGLVPAIWQEGWACAESSVILEYLEDFDSTVPLYPTVPKLKANCRLWIDFINTRIVHSFSSVLAATEDESRGQRVDKLHRHISELVQAADETGPYFLGDHMCLVDVHLAPFALRLSRLAPFRDLPPPTPPARWKQWLDALEQNRHVRGTMSVDALYTQSMDDLLKGFQGMAD</sequence>
<feature type="compositionally biased region" description="Low complexity" evidence="2">
    <location>
        <begin position="103"/>
        <end position="112"/>
    </location>
</feature>
<name>A0AAN6PGH6_9PEZI</name>
<evidence type="ECO:0000313" key="4">
    <source>
        <dbReference type="EMBL" id="KAK4040533.1"/>
    </source>
</evidence>
<dbReference type="PANTHER" id="PTHR43968:SF6">
    <property type="entry name" value="GLUTATHIONE S-TRANSFERASE OMEGA"/>
    <property type="match status" value="1"/>
</dbReference>
<organism evidence="4 5">
    <name type="scientific">Parachaetomium inaequale</name>
    <dbReference type="NCBI Taxonomy" id="2588326"/>
    <lineage>
        <taxon>Eukaryota</taxon>
        <taxon>Fungi</taxon>
        <taxon>Dikarya</taxon>
        <taxon>Ascomycota</taxon>
        <taxon>Pezizomycotina</taxon>
        <taxon>Sordariomycetes</taxon>
        <taxon>Sordariomycetidae</taxon>
        <taxon>Sordariales</taxon>
        <taxon>Chaetomiaceae</taxon>
        <taxon>Parachaetomium</taxon>
    </lineage>
</organism>
<dbReference type="AlphaFoldDB" id="A0AAN6PGH6"/>
<feature type="compositionally biased region" description="Basic and acidic residues" evidence="2">
    <location>
        <begin position="343"/>
        <end position="355"/>
    </location>
</feature>
<gene>
    <name evidence="4" type="ORF">C8A01DRAFT_35480</name>
</gene>
<dbReference type="InterPro" id="IPR036282">
    <property type="entry name" value="Glutathione-S-Trfase_C_sf"/>
</dbReference>
<feature type="region of interest" description="Disordered" evidence="2">
    <location>
        <begin position="255"/>
        <end position="276"/>
    </location>
</feature>
<feature type="compositionally biased region" description="Low complexity" evidence="2">
    <location>
        <begin position="147"/>
        <end position="159"/>
    </location>
</feature>
<dbReference type="Gene3D" id="3.40.30.10">
    <property type="entry name" value="Glutaredoxin"/>
    <property type="match status" value="1"/>
</dbReference>
<feature type="compositionally biased region" description="Basic and acidic residues" evidence="2">
    <location>
        <begin position="362"/>
        <end position="371"/>
    </location>
</feature>